<evidence type="ECO:0000313" key="3">
    <source>
        <dbReference type="EMBL" id="VVM83630.1"/>
    </source>
</evidence>
<reference evidence="3" key="1">
    <citation type="submission" date="2019-09" db="EMBL/GenBank/DDBJ databases">
        <authorList>
            <person name="Chandra G."/>
            <person name="Truman W A."/>
        </authorList>
    </citation>
    <scope>NUCLEOTIDE SEQUENCE [LARGE SCALE GENOMIC DNA]</scope>
    <source>
        <strain evidence="3">PS652</strain>
    </source>
</reference>
<evidence type="ECO:0000256" key="1">
    <source>
        <dbReference type="SAM" id="Phobius"/>
    </source>
</evidence>
<keyword evidence="1" id="KW-1133">Transmembrane helix</keyword>
<dbReference type="RefSeq" id="WP_038994944.1">
    <property type="nucleotide sequence ID" value="NZ_OZ024668.1"/>
</dbReference>
<proteinExistence type="predicted"/>
<protein>
    <submittedName>
        <fullName evidence="3">Uncharacterized protein</fullName>
    </submittedName>
</protein>
<organism evidence="3">
    <name type="scientific">Pseudomonas fluorescens</name>
    <dbReference type="NCBI Taxonomy" id="294"/>
    <lineage>
        <taxon>Bacteria</taxon>
        <taxon>Pseudomonadati</taxon>
        <taxon>Pseudomonadota</taxon>
        <taxon>Gammaproteobacteria</taxon>
        <taxon>Pseudomonadales</taxon>
        <taxon>Pseudomonadaceae</taxon>
        <taxon>Pseudomonas</taxon>
    </lineage>
</organism>
<dbReference type="Proteomes" id="UP000326595">
    <property type="component" value="Chromosome"/>
</dbReference>
<feature type="transmembrane region" description="Helical" evidence="1">
    <location>
        <begin position="96"/>
        <end position="116"/>
    </location>
</feature>
<feature type="transmembrane region" description="Helical" evidence="1">
    <location>
        <begin position="255"/>
        <end position="273"/>
    </location>
</feature>
<dbReference type="EMBL" id="CABVHG010000012">
    <property type="protein sequence ID" value="VVM83630.1"/>
    <property type="molecule type" value="Genomic_DNA"/>
</dbReference>
<sequence length="360" mass="39195">MDVLLAGVGGVLELGYVAIVLQYAGFMCIAAIIGFLWVTHRVKANKVPLTENSFQALYWVNRRGVFFVIILLSIFSFLNATVIFCSGEGSEFHKNLSAHPAVLLGSTVIVLLMVMFMRGQGFALPLGGGVSLGVDATALQDGKPVKRVMSFHLSCDFKKHRSFVLGKVQKAVSDIQGGGPGFEVVLKSWFLASKHGMDDDLVRQLRQHMRGTRSAALSIAAALASLFVAMVIYELVNTVAVEQCVEWQCVSYADFIVKACGCVTLIGMLDVLSEVFSARRKMKEIISSYQKSPSLVNNRTAFTNGNCGVVARRVQGTSAVQYRFLDPEPMSLRNFLSISVLMPNVMNTCVGAEAGVIFSR</sequence>
<feature type="transmembrane region" description="Helical" evidence="1">
    <location>
        <begin position="14"/>
        <end position="38"/>
    </location>
</feature>
<name>A0A5E6SSX1_PSEFL</name>
<evidence type="ECO:0000313" key="2">
    <source>
        <dbReference type="EMBL" id="CAK9888978.1"/>
    </source>
</evidence>
<feature type="transmembrane region" description="Helical" evidence="1">
    <location>
        <begin position="64"/>
        <end position="84"/>
    </location>
</feature>
<reference evidence="2 4" key="2">
    <citation type="submission" date="2024-03" db="EMBL/GenBank/DDBJ databases">
        <authorList>
            <person name="Alaster D. Moffat"/>
            <person name="Govind Chandra"/>
            <person name="Andrew W. Truman"/>
        </authorList>
    </citation>
    <scope>NUCLEOTIDE SEQUENCE [LARGE SCALE GENOMIC DNA]</scope>
    <source>
        <strain evidence="2">PS652</strain>
    </source>
</reference>
<dbReference type="EMBL" id="OZ024668">
    <property type="protein sequence ID" value="CAK9888978.1"/>
    <property type="molecule type" value="Genomic_DNA"/>
</dbReference>
<keyword evidence="1" id="KW-0812">Transmembrane</keyword>
<dbReference type="AlphaFoldDB" id="A0A5E6SSX1"/>
<feature type="transmembrane region" description="Helical" evidence="1">
    <location>
        <begin position="215"/>
        <end position="235"/>
    </location>
</feature>
<accession>A0A5E6SSX1</accession>
<evidence type="ECO:0000313" key="4">
    <source>
        <dbReference type="Proteomes" id="UP000326595"/>
    </source>
</evidence>
<gene>
    <name evidence="2" type="ORF">PS652_01807</name>
    <name evidence="3" type="ORF">PS652_02418</name>
</gene>
<keyword evidence="1" id="KW-0472">Membrane</keyword>